<evidence type="ECO:0000313" key="1">
    <source>
        <dbReference type="EMBL" id="KAH0892585.1"/>
    </source>
</evidence>
<keyword evidence="2" id="KW-1185">Reference proteome</keyword>
<comment type="caution">
    <text evidence="1">The sequence shown here is derived from an EMBL/GenBank/DDBJ whole genome shotgun (WGS) entry which is preliminary data.</text>
</comment>
<name>A0ABQ8AKP6_BRANA</name>
<proteinExistence type="predicted"/>
<dbReference type="Proteomes" id="UP000824890">
    <property type="component" value="Unassembled WGS sequence"/>
</dbReference>
<evidence type="ECO:0000313" key="2">
    <source>
        <dbReference type="Proteomes" id="UP000824890"/>
    </source>
</evidence>
<sequence length="215" mass="24040">MYATYCIMHERPRTISVLMNLAGLPPHSSPDGILLPGGTTEPASRIERVSTSEPSISIECCPMIHSGSMVHDLRRLYAPTVTYLSINVSAVTCWGRPRGMDNAPFLHIRAEPEGDFVEIAAQNGAVPDGRAVPDGDLTGQDNVGRHVGINGYLRKPLPQGNDLSLSPVVPIHTIRRRRHRRFWLRRLCLDRDRRFRSEVATDQVRSYSSPRESSY</sequence>
<accession>A0ABQ8AKP6</accession>
<dbReference type="EMBL" id="JAGKQM010000013">
    <property type="protein sequence ID" value="KAH0892585.1"/>
    <property type="molecule type" value="Genomic_DNA"/>
</dbReference>
<protein>
    <submittedName>
        <fullName evidence="1">Uncharacterized protein</fullName>
    </submittedName>
</protein>
<organism evidence="1 2">
    <name type="scientific">Brassica napus</name>
    <name type="common">Rape</name>
    <dbReference type="NCBI Taxonomy" id="3708"/>
    <lineage>
        <taxon>Eukaryota</taxon>
        <taxon>Viridiplantae</taxon>
        <taxon>Streptophyta</taxon>
        <taxon>Embryophyta</taxon>
        <taxon>Tracheophyta</taxon>
        <taxon>Spermatophyta</taxon>
        <taxon>Magnoliopsida</taxon>
        <taxon>eudicotyledons</taxon>
        <taxon>Gunneridae</taxon>
        <taxon>Pentapetalae</taxon>
        <taxon>rosids</taxon>
        <taxon>malvids</taxon>
        <taxon>Brassicales</taxon>
        <taxon>Brassicaceae</taxon>
        <taxon>Brassiceae</taxon>
        <taxon>Brassica</taxon>
    </lineage>
</organism>
<gene>
    <name evidence="1" type="ORF">HID58_055014</name>
</gene>
<reference evidence="1 2" key="1">
    <citation type="submission" date="2021-05" db="EMBL/GenBank/DDBJ databases">
        <title>Genome Assembly of Synthetic Allotetraploid Brassica napus Reveals Homoeologous Exchanges between Subgenomes.</title>
        <authorList>
            <person name="Davis J.T."/>
        </authorList>
    </citation>
    <scope>NUCLEOTIDE SEQUENCE [LARGE SCALE GENOMIC DNA]</scope>
    <source>
        <strain evidence="2">cv. Da-Ae</strain>
        <tissue evidence="1">Seedling</tissue>
    </source>
</reference>